<dbReference type="Pfam" id="PF00512">
    <property type="entry name" value="HisKA"/>
    <property type="match status" value="1"/>
</dbReference>
<dbReference type="Pfam" id="PF00672">
    <property type="entry name" value="HAMP"/>
    <property type="match status" value="1"/>
</dbReference>
<dbReference type="Pfam" id="PF02518">
    <property type="entry name" value="HATPase_c"/>
    <property type="match status" value="1"/>
</dbReference>
<feature type="transmembrane region" description="Helical" evidence="14">
    <location>
        <begin position="100"/>
        <end position="123"/>
    </location>
</feature>
<dbReference type="InterPro" id="IPR017232">
    <property type="entry name" value="NtrY"/>
</dbReference>
<evidence type="ECO:0000313" key="17">
    <source>
        <dbReference type="EMBL" id="MFC2924577.1"/>
    </source>
</evidence>
<evidence type="ECO:0000256" key="8">
    <source>
        <dbReference type="ARBA" id="ARBA00022741"/>
    </source>
</evidence>
<dbReference type="Gene3D" id="1.10.287.130">
    <property type="match status" value="1"/>
</dbReference>
<evidence type="ECO:0000256" key="1">
    <source>
        <dbReference type="ARBA" id="ARBA00000085"/>
    </source>
</evidence>
<dbReference type="InterPro" id="IPR005467">
    <property type="entry name" value="His_kinase_dom"/>
</dbReference>
<dbReference type="GO" id="GO:0016301">
    <property type="term" value="F:kinase activity"/>
    <property type="evidence" value="ECO:0007669"/>
    <property type="project" value="UniProtKB-KW"/>
</dbReference>
<feature type="domain" description="HAMP" evidence="16">
    <location>
        <begin position="325"/>
        <end position="378"/>
    </location>
</feature>
<keyword evidence="12" id="KW-0902">Two-component regulatory system</keyword>
<dbReference type="Pfam" id="PF00989">
    <property type="entry name" value="PAS"/>
    <property type="match status" value="1"/>
</dbReference>
<evidence type="ECO:0000256" key="12">
    <source>
        <dbReference type="ARBA" id="ARBA00023012"/>
    </source>
</evidence>
<keyword evidence="8" id="KW-0547">Nucleotide-binding</keyword>
<dbReference type="RefSeq" id="WP_343163708.1">
    <property type="nucleotide sequence ID" value="NZ_JBHRSV010000001.1"/>
</dbReference>
<dbReference type="InterPro" id="IPR004358">
    <property type="entry name" value="Sig_transdc_His_kin-like_C"/>
</dbReference>
<evidence type="ECO:0000256" key="13">
    <source>
        <dbReference type="ARBA" id="ARBA00023136"/>
    </source>
</evidence>
<feature type="domain" description="Histidine kinase" evidence="15">
    <location>
        <begin position="512"/>
        <end position="734"/>
    </location>
</feature>
<evidence type="ECO:0000259" key="15">
    <source>
        <dbReference type="PROSITE" id="PS50109"/>
    </source>
</evidence>
<dbReference type="Pfam" id="PF19312">
    <property type="entry name" value="NtrY_N"/>
    <property type="match status" value="1"/>
</dbReference>
<dbReference type="SUPFAM" id="SSF47384">
    <property type="entry name" value="Homodimeric domain of signal transducing histidine kinase"/>
    <property type="match status" value="1"/>
</dbReference>
<dbReference type="InterPro" id="IPR036097">
    <property type="entry name" value="HisK_dim/P_sf"/>
</dbReference>
<dbReference type="SMART" id="SM00091">
    <property type="entry name" value="PAS"/>
    <property type="match status" value="1"/>
</dbReference>
<proteinExistence type="predicted"/>
<dbReference type="Proteomes" id="UP001595379">
    <property type="component" value="Unassembled WGS sequence"/>
</dbReference>
<dbReference type="InterPro" id="IPR003661">
    <property type="entry name" value="HisK_dim/P_dom"/>
</dbReference>
<dbReference type="SUPFAM" id="SSF158472">
    <property type="entry name" value="HAMP domain-like"/>
    <property type="match status" value="1"/>
</dbReference>
<organism evidence="17 18">
    <name type="scientific">Hyphobacterium vulgare</name>
    <dbReference type="NCBI Taxonomy" id="1736751"/>
    <lineage>
        <taxon>Bacteria</taxon>
        <taxon>Pseudomonadati</taxon>
        <taxon>Pseudomonadota</taxon>
        <taxon>Alphaproteobacteria</taxon>
        <taxon>Maricaulales</taxon>
        <taxon>Maricaulaceae</taxon>
        <taxon>Hyphobacterium</taxon>
    </lineage>
</organism>
<evidence type="ECO:0000256" key="14">
    <source>
        <dbReference type="SAM" id="Phobius"/>
    </source>
</evidence>
<evidence type="ECO:0000256" key="5">
    <source>
        <dbReference type="ARBA" id="ARBA00022553"/>
    </source>
</evidence>
<keyword evidence="13 14" id="KW-0472">Membrane</keyword>
<dbReference type="Gene3D" id="3.30.565.10">
    <property type="entry name" value="Histidine kinase-like ATPase, C-terminal domain"/>
    <property type="match status" value="1"/>
</dbReference>
<dbReference type="Gene3D" id="6.10.340.10">
    <property type="match status" value="1"/>
</dbReference>
<evidence type="ECO:0000256" key="4">
    <source>
        <dbReference type="ARBA" id="ARBA00022475"/>
    </source>
</evidence>
<keyword evidence="10" id="KW-0067">ATP-binding</keyword>
<dbReference type="PIRSF" id="PIRSF037532">
    <property type="entry name" value="STHK_NtrY"/>
    <property type="match status" value="1"/>
</dbReference>
<dbReference type="InterPro" id="IPR050351">
    <property type="entry name" value="BphY/WalK/GraS-like"/>
</dbReference>
<dbReference type="Gene3D" id="3.30.450.20">
    <property type="entry name" value="PAS domain"/>
    <property type="match status" value="1"/>
</dbReference>
<accession>A0ABV6ZT20</accession>
<reference evidence="18" key="1">
    <citation type="journal article" date="2019" name="Int. J. Syst. Evol. Microbiol.">
        <title>The Global Catalogue of Microorganisms (GCM) 10K type strain sequencing project: providing services to taxonomists for standard genome sequencing and annotation.</title>
        <authorList>
            <consortium name="The Broad Institute Genomics Platform"/>
            <consortium name="The Broad Institute Genome Sequencing Center for Infectious Disease"/>
            <person name="Wu L."/>
            <person name="Ma J."/>
        </authorList>
    </citation>
    <scope>NUCLEOTIDE SEQUENCE [LARGE SCALE GENOMIC DNA]</scope>
    <source>
        <strain evidence="18">KCTC 52487</strain>
    </source>
</reference>
<sequence>MTASSASSSRAARRAITPPSLYSSLVGGGFAMAIVILAAAAFQLILGNEAGSGGSSPLRVLLYVNIVIIAGLAVVVGWRVARRLTGRRFGEPAPRLHLRFITMFTVAAAIPTILVAVFLGGVLTRGVEYWFGERVSAVVEGAASAAREVVEREADEASEQMRLMALDLSQPDAVTAFSNARIQYTQYLRQQTIVRGFRASYIVDGQGTVLARAETPDSPDFIPPSPRLYELARDGDIGVSTPEQASVGDASMRALMQMTAYEDVYLYVFLNIDLSVLQRAETAIVELRNAGQREAQLGPIYILVYLETALLIVLAAISLALGAATRIVRPVSNLVGAAERVRRGDLDARVEVKREDDEIATLGLAFNRMTRQLRGQRRELVASHAQSERRRAFTEAVLAGVTAGVIGLDEDNCVTLVNRSACALLEREEGELVGHSIGEVAPALLGAVEAARRRPGEVAELQTDIESSDETALTVNVRAAVTSDAGLVLTFDDISRLVAAQRNAAWRDVARRIAHEIKNPLTPIQLSAERLRRKYRKHVEDHDVETFDRCTDTIVRQVSDIGRMVDEFSSFARMPTPRVEATDMTSMVQSAVFAQRVASPELKVEFAASGEPVRALCDERLAVQALANILKNAAESVTARCDRDGGKTVPGRIAVTLVSNRGFAVIEVCDNGLGWPTPDRERLTEPYMTTREKGTGLGLAIVKRVMEDHQGRLELDVPDAGPGAVVRLYFPLTEAADAYGETAGTGE</sequence>
<dbReference type="CDD" id="cd06225">
    <property type="entry name" value="HAMP"/>
    <property type="match status" value="1"/>
</dbReference>
<keyword evidence="5" id="KW-0597">Phosphoprotein</keyword>
<dbReference type="InterPro" id="IPR000014">
    <property type="entry name" value="PAS"/>
</dbReference>
<dbReference type="PRINTS" id="PR00344">
    <property type="entry name" value="BCTRLSENSOR"/>
</dbReference>
<feature type="transmembrane region" description="Helical" evidence="14">
    <location>
        <begin position="21"/>
        <end position="46"/>
    </location>
</feature>
<evidence type="ECO:0000256" key="6">
    <source>
        <dbReference type="ARBA" id="ARBA00022679"/>
    </source>
</evidence>
<comment type="caution">
    <text evidence="17">The sequence shown here is derived from an EMBL/GenBank/DDBJ whole genome shotgun (WGS) entry which is preliminary data.</text>
</comment>
<dbReference type="InterPro" id="IPR045671">
    <property type="entry name" value="NtrY-like_N"/>
</dbReference>
<keyword evidence="4" id="KW-1003">Cell membrane</keyword>
<dbReference type="InterPro" id="IPR036890">
    <property type="entry name" value="HATPase_C_sf"/>
</dbReference>
<evidence type="ECO:0000256" key="2">
    <source>
        <dbReference type="ARBA" id="ARBA00004651"/>
    </source>
</evidence>
<keyword evidence="18" id="KW-1185">Reference proteome</keyword>
<evidence type="ECO:0000256" key="7">
    <source>
        <dbReference type="ARBA" id="ARBA00022692"/>
    </source>
</evidence>
<dbReference type="InterPro" id="IPR003594">
    <property type="entry name" value="HATPase_dom"/>
</dbReference>
<dbReference type="PANTHER" id="PTHR42878">
    <property type="entry name" value="TWO-COMPONENT HISTIDINE KINASE"/>
    <property type="match status" value="1"/>
</dbReference>
<dbReference type="SMART" id="SM00304">
    <property type="entry name" value="HAMP"/>
    <property type="match status" value="1"/>
</dbReference>
<comment type="subcellular location">
    <subcellularLocation>
        <location evidence="2">Cell membrane</location>
        <topology evidence="2">Multi-pass membrane protein</topology>
    </subcellularLocation>
</comment>
<comment type="catalytic activity">
    <reaction evidence="1">
        <text>ATP + protein L-histidine = ADP + protein N-phospho-L-histidine.</text>
        <dbReference type="EC" id="2.7.13.3"/>
    </reaction>
</comment>
<dbReference type="InterPro" id="IPR035965">
    <property type="entry name" value="PAS-like_dom_sf"/>
</dbReference>
<dbReference type="SUPFAM" id="SSF55874">
    <property type="entry name" value="ATPase domain of HSP90 chaperone/DNA topoisomerase II/histidine kinase"/>
    <property type="match status" value="1"/>
</dbReference>
<gene>
    <name evidence="17" type="ORF">ACFOOR_00490</name>
</gene>
<evidence type="ECO:0000256" key="10">
    <source>
        <dbReference type="ARBA" id="ARBA00022840"/>
    </source>
</evidence>
<keyword evidence="7 14" id="KW-0812">Transmembrane</keyword>
<evidence type="ECO:0000256" key="11">
    <source>
        <dbReference type="ARBA" id="ARBA00022989"/>
    </source>
</evidence>
<dbReference type="SMART" id="SM00387">
    <property type="entry name" value="HATPase_c"/>
    <property type="match status" value="1"/>
</dbReference>
<dbReference type="CDD" id="cd00082">
    <property type="entry name" value="HisKA"/>
    <property type="match status" value="1"/>
</dbReference>
<evidence type="ECO:0000259" key="16">
    <source>
        <dbReference type="PROSITE" id="PS50885"/>
    </source>
</evidence>
<dbReference type="InterPro" id="IPR013767">
    <property type="entry name" value="PAS_fold"/>
</dbReference>
<evidence type="ECO:0000256" key="3">
    <source>
        <dbReference type="ARBA" id="ARBA00012438"/>
    </source>
</evidence>
<keyword evidence="11 14" id="KW-1133">Transmembrane helix</keyword>
<keyword evidence="6" id="KW-0808">Transferase</keyword>
<keyword evidence="9 17" id="KW-0418">Kinase</keyword>
<feature type="transmembrane region" description="Helical" evidence="14">
    <location>
        <begin position="58"/>
        <end position="80"/>
    </location>
</feature>
<evidence type="ECO:0000313" key="18">
    <source>
        <dbReference type="Proteomes" id="UP001595379"/>
    </source>
</evidence>
<dbReference type="PROSITE" id="PS50885">
    <property type="entry name" value="HAMP"/>
    <property type="match status" value="1"/>
</dbReference>
<dbReference type="SUPFAM" id="SSF55785">
    <property type="entry name" value="PYP-like sensor domain (PAS domain)"/>
    <property type="match status" value="1"/>
</dbReference>
<dbReference type="EMBL" id="JBHRSV010000001">
    <property type="protein sequence ID" value="MFC2924577.1"/>
    <property type="molecule type" value="Genomic_DNA"/>
</dbReference>
<evidence type="ECO:0000256" key="9">
    <source>
        <dbReference type="ARBA" id="ARBA00022777"/>
    </source>
</evidence>
<protein>
    <recommendedName>
        <fullName evidence="3">histidine kinase</fullName>
        <ecNumber evidence="3">2.7.13.3</ecNumber>
    </recommendedName>
</protein>
<dbReference type="InterPro" id="IPR003660">
    <property type="entry name" value="HAMP_dom"/>
</dbReference>
<dbReference type="PROSITE" id="PS50109">
    <property type="entry name" value="HIS_KIN"/>
    <property type="match status" value="1"/>
</dbReference>
<dbReference type="SMART" id="SM00388">
    <property type="entry name" value="HisKA"/>
    <property type="match status" value="1"/>
</dbReference>
<dbReference type="CDD" id="cd00130">
    <property type="entry name" value="PAS"/>
    <property type="match status" value="1"/>
</dbReference>
<dbReference type="PANTHER" id="PTHR42878:SF7">
    <property type="entry name" value="SENSOR HISTIDINE KINASE GLRK"/>
    <property type="match status" value="1"/>
</dbReference>
<dbReference type="EC" id="2.7.13.3" evidence="3"/>
<name>A0ABV6ZT20_9PROT</name>